<keyword evidence="9" id="KW-0963">Cytoplasm</keyword>
<comment type="subcellular location">
    <subcellularLocation>
        <location evidence="9">Cytoplasm</location>
    </subcellularLocation>
</comment>
<dbReference type="Proteomes" id="UP000183952">
    <property type="component" value="Unassembled WGS sequence"/>
</dbReference>
<dbReference type="Gene3D" id="3.20.20.70">
    <property type="entry name" value="Aldolase class I"/>
    <property type="match status" value="1"/>
</dbReference>
<dbReference type="EMBL" id="FRAD01000003">
    <property type="protein sequence ID" value="SHJ46114.1"/>
    <property type="molecule type" value="Genomic_DNA"/>
</dbReference>
<evidence type="ECO:0000256" key="5">
    <source>
        <dbReference type="ARBA" id="ARBA00022723"/>
    </source>
</evidence>
<keyword evidence="12" id="KW-1185">Reference proteome</keyword>
<dbReference type="InterPro" id="IPR004559">
    <property type="entry name" value="HemW-like"/>
</dbReference>
<dbReference type="AlphaFoldDB" id="A0A1M6JHF4"/>
<protein>
    <recommendedName>
        <fullName evidence="2 9">Heme chaperone HemW</fullName>
    </recommendedName>
</protein>
<dbReference type="InterPro" id="IPR010723">
    <property type="entry name" value="HemN_C"/>
</dbReference>
<dbReference type="SFLD" id="SFLDG01065">
    <property type="entry name" value="anaerobic_coproporphyrinogen-I"/>
    <property type="match status" value="1"/>
</dbReference>
<keyword evidence="8 9" id="KW-0143">Chaperone</keyword>
<dbReference type="SFLD" id="SFLDF00562">
    <property type="entry name" value="HemN-like__clustered_with_heat"/>
    <property type="match status" value="1"/>
</dbReference>
<dbReference type="SFLD" id="SFLDS00029">
    <property type="entry name" value="Radical_SAM"/>
    <property type="match status" value="1"/>
</dbReference>
<evidence type="ECO:0000256" key="1">
    <source>
        <dbReference type="ARBA" id="ARBA00006100"/>
    </source>
</evidence>
<feature type="domain" description="Radical SAM core" evidence="10">
    <location>
        <begin position="1"/>
        <end position="228"/>
    </location>
</feature>
<keyword evidence="4 9" id="KW-0949">S-adenosyl-L-methionine</keyword>
<evidence type="ECO:0000256" key="6">
    <source>
        <dbReference type="ARBA" id="ARBA00023004"/>
    </source>
</evidence>
<dbReference type="GO" id="GO:0006779">
    <property type="term" value="P:porphyrin-containing compound biosynthetic process"/>
    <property type="evidence" value="ECO:0007669"/>
    <property type="project" value="InterPro"/>
</dbReference>
<dbReference type="CDD" id="cd01335">
    <property type="entry name" value="Radical_SAM"/>
    <property type="match status" value="1"/>
</dbReference>
<dbReference type="InterPro" id="IPR007197">
    <property type="entry name" value="rSAM"/>
</dbReference>
<evidence type="ECO:0000313" key="11">
    <source>
        <dbReference type="EMBL" id="SHJ46114.1"/>
    </source>
</evidence>
<evidence type="ECO:0000313" key="12">
    <source>
        <dbReference type="Proteomes" id="UP000183952"/>
    </source>
</evidence>
<evidence type="ECO:0000256" key="4">
    <source>
        <dbReference type="ARBA" id="ARBA00022691"/>
    </source>
</evidence>
<evidence type="ECO:0000256" key="7">
    <source>
        <dbReference type="ARBA" id="ARBA00023014"/>
    </source>
</evidence>
<dbReference type="PROSITE" id="PS51918">
    <property type="entry name" value="RADICAL_SAM"/>
    <property type="match status" value="1"/>
</dbReference>
<dbReference type="SFLD" id="SFLDG01082">
    <property type="entry name" value="B12-binding_domain_containing"/>
    <property type="match status" value="1"/>
</dbReference>
<dbReference type="RefSeq" id="WP_072901539.1">
    <property type="nucleotide sequence ID" value="NZ_FRAD01000003.1"/>
</dbReference>
<dbReference type="NCBIfam" id="TIGR00539">
    <property type="entry name" value="hemN_rel"/>
    <property type="match status" value="1"/>
</dbReference>
<dbReference type="Pfam" id="PF06969">
    <property type="entry name" value="HemN_C"/>
    <property type="match status" value="1"/>
</dbReference>
<sequence length="371" mass="42786">MGLKSLYIHIPFCAQKCLYCDFVSFAGKESRINDYIKSLDRELSHYRNEVFDTVYIGGGTPTFLNADNLRELGHSISKLKLTKDVEFSVEANPGTLSREKLHILKGMGVNRLSIGLQSCNDNLLNLLGRIHTMEEFTQSYEMAKEAGFENINIDVMFGLPTQTFEDFRETIKKVIELNPTHISCYSLIVEENTPFYSKYRDGISLPEEDAEREMYEYAVKELKANGYEHYEISNFAKKNRQCQHNLAYWSMKEYIGCGLNASSYVKNKRIENTKDMDLYIEMCNKGEKPIGTCHENSIKDNMEEYIFTGLRKTNGISKSEFQARYNKSIYDVYNKVINKYVSMGYLEDVGDYLKLSFQGLQVSNVIMADFI</sequence>
<keyword evidence="5 9" id="KW-0479">Metal-binding</keyword>
<dbReference type="SFLD" id="SFLDF00288">
    <property type="entry name" value="HemN-like__clustered_with_nucl"/>
    <property type="match status" value="1"/>
</dbReference>
<dbReference type="GO" id="GO:0051539">
    <property type="term" value="F:4 iron, 4 sulfur cluster binding"/>
    <property type="evidence" value="ECO:0007669"/>
    <property type="project" value="UniProtKB-UniRule"/>
</dbReference>
<gene>
    <name evidence="11" type="ORF">SAMN02745248_00193</name>
</gene>
<keyword evidence="3 9" id="KW-0349">Heme</keyword>
<evidence type="ECO:0000256" key="2">
    <source>
        <dbReference type="ARBA" id="ARBA00017228"/>
    </source>
</evidence>
<evidence type="ECO:0000256" key="9">
    <source>
        <dbReference type="RuleBase" id="RU364116"/>
    </source>
</evidence>
<keyword evidence="9" id="KW-0004">4Fe-4S</keyword>
<reference evidence="11 12" key="1">
    <citation type="submission" date="2016-11" db="EMBL/GenBank/DDBJ databases">
        <authorList>
            <person name="Jaros S."/>
            <person name="Januszkiewicz K."/>
            <person name="Wedrychowicz H."/>
        </authorList>
    </citation>
    <scope>NUCLEOTIDE SEQUENCE [LARGE SCALE GENOMIC DNA]</scope>
    <source>
        <strain evidence="11 12">DSM 3090</strain>
    </source>
</reference>
<dbReference type="GO" id="GO:0046872">
    <property type="term" value="F:metal ion binding"/>
    <property type="evidence" value="ECO:0007669"/>
    <property type="project" value="UniProtKB-UniRule"/>
</dbReference>
<dbReference type="InterPro" id="IPR058240">
    <property type="entry name" value="rSAM_sf"/>
</dbReference>
<dbReference type="SMART" id="SM00729">
    <property type="entry name" value="Elp3"/>
    <property type="match status" value="1"/>
</dbReference>
<comment type="similarity">
    <text evidence="1">Belongs to the anaerobic coproporphyrinogen-III oxidase family. HemW subfamily.</text>
</comment>
<dbReference type="OrthoDB" id="9808022at2"/>
<proteinExistence type="inferred from homology"/>
<organism evidence="11 12">
    <name type="scientific">Hathewaya proteolytica DSM 3090</name>
    <dbReference type="NCBI Taxonomy" id="1121331"/>
    <lineage>
        <taxon>Bacteria</taxon>
        <taxon>Bacillati</taxon>
        <taxon>Bacillota</taxon>
        <taxon>Clostridia</taxon>
        <taxon>Eubacteriales</taxon>
        <taxon>Clostridiaceae</taxon>
        <taxon>Hathewaya</taxon>
    </lineage>
</organism>
<name>A0A1M6JHF4_9CLOT</name>
<dbReference type="SUPFAM" id="SSF102114">
    <property type="entry name" value="Radical SAM enzymes"/>
    <property type="match status" value="1"/>
</dbReference>
<dbReference type="PANTHER" id="PTHR13932:SF5">
    <property type="entry name" value="RADICAL S-ADENOSYL METHIONINE DOMAIN-CONTAINING PROTEIN 1, MITOCHONDRIAL"/>
    <property type="match status" value="1"/>
</dbReference>
<evidence type="ECO:0000256" key="8">
    <source>
        <dbReference type="ARBA" id="ARBA00023186"/>
    </source>
</evidence>
<keyword evidence="6 9" id="KW-0408">Iron</keyword>
<dbReference type="STRING" id="1121331.SAMN02745248_00193"/>
<dbReference type="PANTHER" id="PTHR13932">
    <property type="entry name" value="COPROPORPHYRINIGEN III OXIDASE"/>
    <property type="match status" value="1"/>
</dbReference>
<dbReference type="GO" id="GO:0004109">
    <property type="term" value="F:coproporphyrinogen oxidase activity"/>
    <property type="evidence" value="ECO:0007669"/>
    <property type="project" value="InterPro"/>
</dbReference>
<dbReference type="InterPro" id="IPR034505">
    <property type="entry name" value="Coproporphyrinogen-III_oxidase"/>
</dbReference>
<comment type="function">
    <text evidence="9">Probably acts as a heme chaperone, transferring heme to an unknown acceptor. Binds one molecule of heme per monomer, possibly covalently. Binds 1 [4Fe-4S] cluster. The cluster is coordinated with 3 cysteines and an exchangeable S-adenosyl-L-methionine.</text>
</comment>
<keyword evidence="7 9" id="KW-0411">Iron-sulfur</keyword>
<dbReference type="GO" id="GO:0005737">
    <property type="term" value="C:cytoplasm"/>
    <property type="evidence" value="ECO:0007669"/>
    <property type="project" value="UniProtKB-SubCell"/>
</dbReference>
<dbReference type="Pfam" id="PF04055">
    <property type="entry name" value="Radical_SAM"/>
    <property type="match status" value="1"/>
</dbReference>
<evidence type="ECO:0000256" key="3">
    <source>
        <dbReference type="ARBA" id="ARBA00022617"/>
    </source>
</evidence>
<evidence type="ECO:0000259" key="10">
    <source>
        <dbReference type="PROSITE" id="PS51918"/>
    </source>
</evidence>
<dbReference type="InterPro" id="IPR006638">
    <property type="entry name" value="Elp3/MiaA/NifB-like_rSAM"/>
</dbReference>
<dbReference type="InterPro" id="IPR013785">
    <property type="entry name" value="Aldolase_TIM"/>
</dbReference>
<accession>A0A1M6JHF4</accession>